<keyword evidence="1" id="KW-0343">GTPase activation</keyword>
<dbReference type="InterPro" id="IPR038508">
    <property type="entry name" value="ArfGAP_dom_sf"/>
</dbReference>
<dbReference type="GO" id="GO:0048205">
    <property type="term" value="P:COPI coating of Golgi vesicle"/>
    <property type="evidence" value="ECO:0007669"/>
    <property type="project" value="TreeGrafter"/>
</dbReference>
<evidence type="ECO:0000256" key="1">
    <source>
        <dbReference type="ARBA" id="ARBA00022468"/>
    </source>
</evidence>
<evidence type="ECO:0000259" key="6">
    <source>
        <dbReference type="PROSITE" id="PS50115"/>
    </source>
</evidence>
<reference evidence="7 8" key="1">
    <citation type="submission" date="2016-11" db="EMBL/GenBank/DDBJ databases">
        <title>The macronuclear genome of Stentor coeruleus: a giant cell with tiny introns.</title>
        <authorList>
            <person name="Slabodnick M."/>
            <person name="Ruby J.G."/>
            <person name="Reiff S.B."/>
            <person name="Swart E.C."/>
            <person name="Gosai S."/>
            <person name="Prabakaran S."/>
            <person name="Witkowska E."/>
            <person name="Larue G.E."/>
            <person name="Fisher S."/>
            <person name="Freeman R.M."/>
            <person name="Gunawardena J."/>
            <person name="Chu W."/>
            <person name="Stover N.A."/>
            <person name="Gregory B.D."/>
            <person name="Nowacki M."/>
            <person name="Derisi J."/>
            <person name="Roy S.W."/>
            <person name="Marshall W.F."/>
            <person name="Sood P."/>
        </authorList>
    </citation>
    <scope>NUCLEOTIDE SEQUENCE [LARGE SCALE GENOMIC DNA]</scope>
    <source>
        <strain evidence="7">WM001</strain>
    </source>
</reference>
<evidence type="ECO:0000256" key="2">
    <source>
        <dbReference type="ARBA" id="ARBA00022723"/>
    </source>
</evidence>
<dbReference type="Gene3D" id="1.10.220.150">
    <property type="entry name" value="Arf GTPase activating protein"/>
    <property type="match status" value="1"/>
</dbReference>
<dbReference type="PRINTS" id="PR00405">
    <property type="entry name" value="REVINTRACTNG"/>
</dbReference>
<dbReference type="EMBL" id="MPUH01000591">
    <property type="protein sequence ID" value="OMJ77151.1"/>
    <property type="molecule type" value="Genomic_DNA"/>
</dbReference>
<dbReference type="Proteomes" id="UP000187209">
    <property type="component" value="Unassembled WGS sequence"/>
</dbReference>
<keyword evidence="4" id="KW-0862">Zinc</keyword>
<dbReference type="GO" id="GO:0005096">
    <property type="term" value="F:GTPase activator activity"/>
    <property type="evidence" value="ECO:0007669"/>
    <property type="project" value="UniProtKB-KW"/>
</dbReference>
<dbReference type="GO" id="GO:0008270">
    <property type="term" value="F:zinc ion binding"/>
    <property type="evidence" value="ECO:0007669"/>
    <property type="project" value="UniProtKB-KW"/>
</dbReference>
<organism evidence="7 8">
    <name type="scientific">Stentor coeruleus</name>
    <dbReference type="NCBI Taxonomy" id="5963"/>
    <lineage>
        <taxon>Eukaryota</taxon>
        <taxon>Sar</taxon>
        <taxon>Alveolata</taxon>
        <taxon>Ciliophora</taxon>
        <taxon>Postciliodesmatophora</taxon>
        <taxon>Heterotrichea</taxon>
        <taxon>Heterotrichida</taxon>
        <taxon>Stentoridae</taxon>
        <taxon>Stentor</taxon>
    </lineage>
</organism>
<dbReference type="AlphaFoldDB" id="A0A1R2BK93"/>
<proteinExistence type="predicted"/>
<keyword evidence="2" id="KW-0479">Metal-binding</keyword>
<name>A0A1R2BK93_9CILI</name>
<evidence type="ECO:0000256" key="3">
    <source>
        <dbReference type="ARBA" id="ARBA00022771"/>
    </source>
</evidence>
<accession>A0A1R2BK93</accession>
<feature type="domain" description="Arf-GAP" evidence="6">
    <location>
        <begin position="8"/>
        <end position="87"/>
    </location>
</feature>
<dbReference type="InterPro" id="IPR037278">
    <property type="entry name" value="ARFGAP/RecO"/>
</dbReference>
<dbReference type="InterPro" id="IPR001164">
    <property type="entry name" value="ArfGAP_dom"/>
</dbReference>
<protein>
    <recommendedName>
        <fullName evidence="6">Arf-GAP domain-containing protein</fullName>
    </recommendedName>
</protein>
<evidence type="ECO:0000313" key="7">
    <source>
        <dbReference type="EMBL" id="OMJ77151.1"/>
    </source>
</evidence>
<dbReference type="PANTHER" id="PTHR45686:SF4">
    <property type="entry name" value="ADP-RIBOSYLATION FACTOR GTPASE ACTIVATING PROTEIN 3, ISOFORM H"/>
    <property type="match status" value="1"/>
</dbReference>
<dbReference type="SMART" id="SM00105">
    <property type="entry name" value="ArfGap"/>
    <property type="match status" value="1"/>
</dbReference>
<evidence type="ECO:0000313" key="8">
    <source>
        <dbReference type="Proteomes" id="UP000187209"/>
    </source>
</evidence>
<dbReference type="PROSITE" id="PS50115">
    <property type="entry name" value="ARFGAP"/>
    <property type="match status" value="1"/>
</dbReference>
<evidence type="ECO:0000256" key="5">
    <source>
        <dbReference type="PROSITE-ProRule" id="PRU00288"/>
    </source>
</evidence>
<dbReference type="SUPFAM" id="SSF57863">
    <property type="entry name" value="ArfGap/RecO-like zinc finger"/>
    <property type="match status" value="1"/>
</dbReference>
<keyword evidence="3 5" id="KW-0863">Zinc-finger</keyword>
<evidence type="ECO:0000256" key="4">
    <source>
        <dbReference type="ARBA" id="ARBA00022833"/>
    </source>
</evidence>
<sequence length="331" mass="36978">MVSSENSEQIFKNLKSDPDNNTCADCFAQNPTFVSINNGCFICQNCLQGHLILGPQVSRVKSLDDVWTEEDLKLVIAGGNSSIIEFFTHYKIQNSPASFKYMTKAGFFYREMLSVVAQDKEYEQNCPGIEEGVQLAGSVYPELNKNLEENHMVEMPIEENKNVVLERVDEFEGKNQAFEGTGIENNLGEEAKMKEEDSRSDLKAAWKWAKGAYNKAVDAGNKTADKISEKINKFAEKPAIKKVEDKTIEYAGKLESGINTLIEKVKNKPAVKDTVEQFSHAADSFSKEVKFTYTKINSSPSVQKLKVDTMNLLKDLASSFKAPPPSNPQDN</sequence>
<gene>
    <name evidence="7" type="ORF">SteCoe_23334</name>
</gene>
<keyword evidence="8" id="KW-1185">Reference proteome</keyword>
<dbReference type="PANTHER" id="PTHR45686">
    <property type="entry name" value="ADP-RIBOSYLATION FACTOR GTPASE ACTIVATING PROTEIN 3, ISOFORM H-RELATED"/>
    <property type="match status" value="1"/>
</dbReference>
<dbReference type="Pfam" id="PF01412">
    <property type="entry name" value="ArfGap"/>
    <property type="match status" value="1"/>
</dbReference>
<dbReference type="GO" id="GO:0000139">
    <property type="term" value="C:Golgi membrane"/>
    <property type="evidence" value="ECO:0007669"/>
    <property type="project" value="GOC"/>
</dbReference>
<dbReference type="OrthoDB" id="983479at2759"/>
<comment type="caution">
    <text evidence="7">The sequence shown here is derived from an EMBL/GenBank/DDBJ whole genome shotgun (WGS) entry which is preliminary data.</text>
</comment>